<dbReference type="PANTHER" id="PTHR36150:SF1">
    <property type="entry name" value="DNA GYRASE INHIBITOR YACG"/>
    <property type="match status" value="1"/>
</dbReference>
<dbReference type="GO" id="GO:0008270">
    <property type="term" value="F:zinc ion binding"/>
    <property type="evidence" value="ECO:0007669"/>
    <property type="project" value="UniProtKB-UniRule"/>
</dbReference>
<feature type="binding site" evidence="3">
    <location>
        <position position="18"/>
    </location>
    <ligand>
        <name>Zn(2+)</name>
        <dbReference type="ChEBI" id="CHEBI:29105"/>
    </ligand>
</feature>
<dbReference type="Gene3D" id="3.30.50.10">
    <property type="entry name" value="Erythroid Transcription Factor GATA-1, subunit A"/>
    <property type="match status" value="1"/>
</dbReference>
<comment type="subunit">
    <text evidence="3">Interacts with GyrB.</text>
</comment>
<organism evidence="4 5">
    <name type="scientific">Marinimicrococcus flavescens</name>
    <dbReference type="NCBI Taxonomy" id="3031815"/>
    <lineage>
        <taxon>Bacteria</taxon>
        <taxon>Pseudomonadati</taxon>
        <taxon>Pseudomonadota</taxon>
        <taxon>Alphaproteobacteria</taxon>
        <taxon>Geminicoccales</taxon>
        <taxon>Geminicoccaceae</taxon>
        <taxon>Marinimicrococcus</taxon>
    </lineage>
</organism>
<comment type="function">
    <text evidence="3">Inhibits all the catalytic activities of DNA gyrase by preventing its interaction with DNA. Acts by binding directly to the C-terminal domain of GyrB, which probably disrupts DNA binding by the gyrase.</text>
</comment>
<gene>
    <name evidence="3 4" type="primary">yacG</name>
    <name evidence="4" type="ORF">PZ740_09515</name>
</gene>
<protein>
    <recommendedName>
        <fullName evidence="3">DNA gyrase inhibitor YacG</fullName>
    </recommendedName>
</protein>
<dbReference type="RefSeq" id="WP_327789034.1">
    <property type="nucleotide sequence ID" value="NZ_JARGEQ010000091.1"/>
</dbReference>
<dbReference type="Pfam" id="PF03884">
    <property type="entry name" value="YacG"/>
    <property type="match status" value="1"/>
</dbReference>
<dbReference type="SUPFAM" id="SSF57716">
    <property type="entry name" value="Glucocorticoid receptor-like (DNA-binding domain)"/>
    <property type="match status" value="1"/>
</dbReference>
<keyword evidence="5" id="KW-1185">Reference proteome</keyword>
<evidence type="ECO:0000256" key="2">
    <source>
        <dbReference type="ARBA" id="ARBA00022833"/>
    </source>
</evidence>
<dbReference type="EMBL" id="JARGEQ010000091">
    <property type="protein sequence ID" value="MDF1586619.1"/>
    <property type="molecule type" value="Genomic_DNA"/>
</dbReference>
<comment type="caution">
    <text evidence="4">The sequence shown here is derived from an EMBL/GenBank/DDBJ whole genome shotgun (WGS) entry which is preliminary data.</text>
</comment>
<comment type="cofactor">
    <cofactor evidence="3">
        <name>Zn(2+)</name>
        <dbReference type="ChEBI" id="CHEBI:29105"/>
    </cofactor>
    <text evidence="3">Binds 1 zinc ion.</text>
</comment>
<sequence>MAEKQPGAAQRTPRCPICGKPRAQRYRPFCSARCRDRDLMNWLNGRYAVPAVETEDDEDDIPPSTRPS</sequence>
<dbReference type="GO" id="GO:0008657">
    <property type="term" value="F:DNA topoisomerase type II (double strand cut, ATP-hydrolyzing) inhibitor activity"/>
    <property type="evidence" value="ECO:0007669"/>
    <property type="project" value="UniProtKB-UniRule"/>
</dbReference>
<feature type="binding site" evidence="3">
    <location>
        <position position="15"/>
    </location>
    <ligand>
        <name>Zn(2+)</name>
        <dbReference type="ChEBI" id="CHEBI:29105"/>
    </ligand>
</feature>
<keyword evidence="1 3" id="KW-0479">Metal-binding</keyword>
<evidence type="ECO:0000256" key="1">
    <source>
        <dbReference type="ARBA" id="ARBA00022723"/>
    </source>
</evidence>
<dbReference type="InterPro" id="IPR005584">
    <property type="entry name" value="DNA_gyrase_inhibitor_YacG"/>
</dbReference>
<dbReference type="Proteomes" id="UP001301140">
    <property type="component" value="Unassembled WGS sequence"/>
</dbReference>
<accession>A0AAP3XRF7</accession>
<evidence type="ECO:0000313" key="4">
    <source>
        <dbReference type="EMBL" id="MDF1586619.1"/>
    </source>
</evidence>
<name>A0AAP3XRF7_9PROT</name>
<comment type="similarity">
    <text evidence="3">Belongs to the DNA gyrase inhibitor YacG family.</text>
</comment>
<proteinExistence type="inferred from homology"/>
<evidence type="ECO:0000256" key="3">
    <source>
        <dbReference type="HAMAP-Rule" id="MF_00649"/>
    </source>
</evidence>
<reference evidence="4 5" key="1">
    <citation type="submission" date="2023-03" db="EMBL/GenBank/DDBJ databases">
        <title>YIM 152171 draft genome.</title>
        <authorList>
            <person name="Yang Z."/>
        </authorList>
    </citation>
    <scope>NUCLEOTIDE SEQUENCE [LARGE SCALE GENOMIC DNA]</scope>
    <source>
        <strain evidence="4 5">YIM 152171</strain>
    </source>
</reference>
<dbReference type="HAMAP" id="MF_00649">
    <property type="entry name" value="DNA_gyrase_inhibitor_YacG"/>
    <property type="match status" value="1"/>
</dbReference>
<feature type="binding site" evidence="3">
    <location>
        <position position="34"/>
    </location>
    <ligand>
        <name>Zn(2+)</name>
        <dbReference type="ChEBI" id="CHEBI:29105"/>
    </ligand>
</feature>
<feature type="binding site" evidence="3">
    <location>
        <position position="30"/>
    </location>
    <ligand>
        <name>Zn(2+)</name>
        <dbReference type="ChEBI" id="CHEBI:29105"/>
    </ligand>
</feature>
<dbReference type="PANTHER" id="PTHR36150">
    <property type="entry name" value="DNA GYRASE INHIBITOR YACG"/>
    <property type="match status" value="1"/>
</dbReference>
<dbReference type="GO" id="GO:0006355">
    <property type="term" value="P:regulation of DNA-templated transcription"/>
    <property type="evidence" value="ECO:0007669"/>
    <property type="project" value="InterPro"/>
</dbReference>
<dbReference type="AlphaFoldDB" id="A0AAP3XRF7"/>
<evidence type="ECO:0000313" key="5">
    <source>
        <dbReference type="Proteomes" id="UP001301140"/>
    </source>
</evidence>
<keyword evidence="2 3" id="KW-0862">Zinc</keyword>
<dbReference type="InterPro" id="IPR013088">
    <property type="entry name" value="Znf_NHR/GATA"/>
</dbReference>